<name>A0A167STU6_PENCH</name>
<feature type="compositionally biased region" description="Basic residues" evidence="2">
    <location>
        <begin position="190"/>
        <end position="202"/>
    </location>
</feature>
<evidence type="ECO:0000256" key="3">
    <source>
        <dbReference type="SAM" id="Phobius"/>
    </source>
</evidence>
<protein>
    <submittedName>
        <fullName evidence="4">Uncharacterized protein</fullName>
    </submittedName>
</protein>
<reference evidence="4" key="1">
    <citation type="journal article" date="2014" name="Genome Announc.">
        <title>Complete sequencing and chromosome-scale genome assembly of the industrial progenitor strain P2niaD18 from the penicillin producer Penicillium chrysogenum.</title>
        <authorList>
            <person name="Specht T."/>
            <person name="Dahlmann T.A."/>
            <person name="Zadra I."/>
            <person name="Kurnsteiner H."/>
            <person name="Kuck U."/>
        </authorList>
    </citation>
    <scope>NUCLEOTIDE SEQUENCE [LARGE SCALE GENOMIC DNA]</scope>
    <source>
        <strain evidence="4">P2niaD18</strain>
    </source>
</reference>
<evidence type="ECO:0000313" key="4">
    <source>
        <dbReference type="EMBL" id="KZN87533.1"/>
    </source>
</evidence>
<gene>
    <name evidence="4" type="ORF">EN45_060940</name>
</gene>
<feature type="compositionally biased region" description="Polar residues" evidence="2">
    <location>
        <begin position="208"/>
        <end position="221"/>
    </location>
</feature>
<dbReference type="EMBL" id="CM002799">
    <property type="protein sequence ID" value="KZN87533.1"/>
    <property type="molecule type" value="Genomic_DNA"/>
</dbReference>
<feature type="region of interest" description="Disordered" evidence="2">
    <location>
        <begin position="147"/>
        <end position="221"/>
    </location>
</feature>
<feature type="compositionally biased region" description="Low complexity" evidence="2">
    <location>
        <begin position="159"/>
        <end position="168"/>
    </location>
</feature>
<keyword evidence="3" id="KW-0472">Membrane</keyword>
<feature type="transmembrane region" description="Helical" evidence="3">
    <location>
        <begin position="38"/>
        <end position="61"/>
    </location>
</feature>
<evidence type="ECO:0000256" key="1">
    <source>
        <dbReference type="SAM" id="Coils"/>
    </source>
</evidence>
<organism evidence="4">
    <name type="scientific">Penicillium chrysogenum</name>
    <name type="common">Penicillium notatum</name>
    <dbReference type="NCBI Taxonomy" id="5076"/>
    <lineage>
        <taxon>Eukaryota</taxon>
        <taxon>Fungi</taxon>
        <taxon>Dikarya</taxon>
        <taxon>Ascomycota</taxon>
        <taxon>Pezizomycotina</taxon>
        <taxon>Eurotiomycetes</taxon>
        <taxon>Eurotiomycetidae</taxon>
        <taxon>Eurotiales</taxon>
        <taxon>Aspergillaceae</taxon>
        <taxon>Penicillium</taxon>
        <taxon>Penicillium chrysogenum species complex</taxon>
    </lineage>
</organism>
<evidence type="ECO:0000256" key="2">
    <source>
        <dbReference type="SAM" id="MobiDB-lite"/>
    </source>
</evidence>
<keyword evidence="1" id="KW-0175">Coiled coil</keyword>
<sequence length="221" mass="24782">MSAATSSASTTHATGSLQDPTKLSSWVTEAQDAKKTPLLFSCIYGIYLLGRIVVLLVANALKKRESQAEKDAKCSECPTARSRILELEQRVRIAELSARDANSRAERFAVQVRRANELAEEFQRRAMAVEERVGDWRNFEFSANEVGSLHSPQTPSRHSPASSAQSQPDSLKTQIKQSRVVSWTRSISRSVRRAVRPRRHKRSETLEAGQQFSKVRNSRSN</sequence>
<feature type="compositionally biased region" description="Polar residues" evidence="2">
    <location>
        <begin position="169"/>
        <end position="184"/>
    </location>
</feature>
<proteinExistence type="predicted"/>
<dbReference type="AlphaFoldDB" id="A0A167STU6"/>
<dbReference type="Proteomes" id="UP000076449">
    <property type="component" value="Chromosome II"/>
</dbReference>
<accession>A0A167STU6</accession>
<feature type="coiled-coil region" evidence="1">
    <location>
        <begin position="84"/>
        <end position="132"/>
    </location>
</feature>
<keyword evidence="3" id="KW-1133">Transmembrane helix</keyword>
<keyword evidence="3" id="KW-0812">Transmembrane</keyword>